<dbReference type="Pfam" id="PF13454">
    <property type="entry name" value="NAD_binding_9"/>
    <property type="match status" value="1"/>
</dbReference>
<sequence length="612" mass="66794">MKVALIGAGPRGLLLLERLLAWYPHTALKHLEITLYDPFAIGGRIWTPAQSPYLLMNTAASQITLFYDQTVASIGPYVTGPTLAQWARHDARAFLEAAGAASILIAEAQALTANDYASRALYGYYQRWVYARLLAQAPPTVSITHQQTTVQALTRHAGGFELVTTAAVEVADTVVLALGNTTNALSAEQKRLVDFAYEHQLLYWPPALPAEGDLSTLTASDTVILRGLGLSFHDLIARLTNDRGGRFSRDAQGTLHYHPSGNEPKIIAGSRRGLPPHAKGRNQKAPGEQVQPVFLTPAQLDTWQAQGPLSKDAFMTALKNDAAYVYYSLLLAQRYPKIELAAFQQAFSQDPQSAIKPLPLKPSEYFDWSALFTAPQAATWAQAVNAYLQADVEAAGLGTKTGPLTSALEVLRDLRDAIRQIVLRQLLAPQTDREWFLRTFNRDNTFLSIGPPLRRHEELLALIAAQVVTILPPEMQVQAKHGAFIATSKTPGSPTYHGTALIEARVAAVSARTAQNPLIKQLLRTGLANVHTLPNGTLSGALAVDPDTLQLLDAQAQVQPHLFCWGPPIEGIQWLTNASPRPLVNDTNLRQANQIAALILFDRLPEQVAVNF</sequence>
<protein>
    <submittedName>
        <fullName evidence="3">FAD/NAD(P)-binding protein</fullName>
    </submittedName>
</protein>
<dbReference type="EMBL" id="JBHTON010000019">
    <property type="protein sequence ID" value="MFD1484980.1"/>
    <property type="molecule type" value="Genomic_DNA"/>
</dbReference>
<feature type="domain" description="FAD-dependent urate hydroxylase HpyO/Asp monooxygenase CreE-like FAD/NAD(P)-binding" evidence="2">
    <location>
        <begin position="4"/>
        <end position="180"/>
    </location>
</feature>
<dbReference type="PANTHER" id="PTHR40254:SF1">
    <property type="entry name" value="BLR0577 PROTEIN"/>
    <property type="match status" value="1"/>
</dbReference>
<name>A0ABW4E943_9LACO</name>
<evidence type="ECO:0000259" key="2">
    <source>
        <dbReference type="Pfam" id="PF13454"/>
    </source>
</evidence>
<evidence type="ECO:0000256" key="1">
    <source>
        <dbReference type="SAM" id="MobiDB-lite"/>
    </source>
</evidence>
<feature type="region of interest" description="Disordered" evidence="1">
    <location>
        <begin position="252"/>
        <end position="287"/>
    </location>
</feature>
<accession>A0ABW4E943</accession>
<dbReference type="InterPro" id="IPR038732">
    <property type="entry name" value="HpyO/CreE_NAD-binding"/>
</dbReference>
<gene>
    <name evidence="3" type="ORF">ACFQ5J_07035</name>
</gene>
<dbReference type="InterPro" id="IPR036188">
    <property type="entry name" value="FAD/NAD-bd_sf"/>
</dbReference>
<dbReference type="SUPFAM" id="SSF51905">
    <property type="entry name" value="FAD/NAD(P)-binding domain"/>
    <property type="match status" value="1"/>
</dbReference>
<dbReference type="InterPro" id="IPR052189">
    <property type="entry name" value="L-asp_N-monooxygenase_NS-form"/>
</dbReference>
<reference evidence="4" key="1">
    <citation type="journal article" date="2019" name="Int. J. Syst. Evol. Microbiol.">
        <title>The Global Catalogue of Microorganisms (GCM) 10K type strain sequencing project: providing services to taxonomists for standard genome sequencing and annotation.</title>
        <authorList>
            <consortium name="The Broad Institute Genomics Platform"/>
            <consortium name="The Broad Institute Genome Sequencing Center for Infectious Disease"/>
            <person name="Wu L."/>
            <person name="Ma J."/>
        </authorList>
    </citation>
    <scope>NUCLEOTIDE SEQUENCE [LARGE SCALE GENOMIC DNA]</scope>
    <source>
        <strain evidence="4">CCM 8903</strain>
    </source>
</reference>
<proteinExistence type="predicted"/>
<evidence type="ECO:0000313" key="3">
    <source>
        <dbReference type="EMBL" id="MFD1484980.1"/>
    </source>
</evidence>
<organism evidence="3 4">
    <name type="scientific">Lacticaseibacillus baoqingensis</name>
    <dbReference type="NCBI Taxonomy" id="2486013"/>
    <lineage>
        <taxon>Bacteria</taxon>
        <taxon>Bacillati</taxon>
        <taxon>Bacillota</taxon>
        <taxon>Bacilli</taxon>
        <taxon>Lactobacillales</taxon>
        <taxon>Lactobacillaceae</taxon>
        <taxon>Lacticaseibacillus</taxon>
    </lineage>
</organism>
<dbReference type="Proteomes" id="UP001597252">
    <property type="component" value="Unassembled WGS sequence"/>
</dbReference>
<comment type="caution">
    <text evidence="3">The sequence shown here is derived from an EMBL/GenBank/DDBJ whole genome shotgun (WGS) entry which is preliminary data.</text>
</comment>
<dbReference type="PANTHER" id="PTHR40254">
    <property type="entry name" value="BLR0577 PROTEIN"/>
    <property type="match status" value="1"/>
</dbReference>
<evidence type="ECO:0000313" key="4">
    <source>
        <dbReference type="Proteomes" id="UP001597252"/>
    </source>
</evidence>
<dbReference type="RefSeq" id="WP_125748356.1">
    <property type="nucleotide sequence ID" value="NZ_JBHTON010000019.1"/>
</dbReference>
<keyword evidence="4" id="KW-1185">Reference proteome</keyword>